<dbReference type="KEGG" id="apuu:APUU_80318A"/>
<feature type="transmembrane region" description="Helical" evidence="2">
    <location>
        <begin position="85"/>
        <end position="104"/>
    </location>
</feature>
<evidence type="ECO:0000256" key="1">
    <source>
        <dbReference type="SAM" id="MobiDB-lite"/>
    </source>
</evidence>
<keyword evidence="2" id="KW-0812">Transmembrane</keyword>
<sequence>MDSRFDDTTPESSSRGFRIVKKAEAEVSISTIIATPSTTPNATSTPPETLDTTPTSESSSEPSSTATTTTTYNAGGLSAGAKGGIGAGVAVGGILLIGFAVLLWRHYRVRPQHAHPPPQTAGVGAYPPRAPLDMQSPSELSGAVIPELDANKHGSRAELAANGKRV</sequence>
<dbReference type="AlphaFoldDB" id="A0A7R7XYE7"/>
<keyword evidence="2" id="KW-0472">Membrane</keyword>
<protein>
    <recommendedName>
        <fullName evidence="5">Mid2 domain-containing protein</fullName>
    </recommendedName>
</protein>
<gene>
    <name evidence="3" type="ORF">APUU_80318A</name>
</gene>
<feature type="region of interest" description="Disordered" evidence="1">
    <location>
        <begin position="31"/>
        <end position="79"/>
    </location>
</feature>
<feature type="compositionally biased region" description="Low complexity" evidence="1">
    <location>
        <begin position="31"/>
        <end position="76"/>
    </location>
</feature>
<dbReference type="RefSeq" id="XP_041562201.1">
    <property type="nucleotide sequence ID" value="XM_041696585.1"/>
</dbReference>
<dbReference type="EMBL" id="AP024450">
    <property type="protein sequence ID" value="BCS30015.1"/>
    <property type="molecule type" value="Genomic_DNA"/>
</dbReference>
<reference evidence="3" key="2">
    <citation type="submission" date="2021-02" db="EMBL/GenBank/DDBJ databases">
        <title>Aspergillus puulaauensis MK2 genome sequence.</title>
        <authorList>
            <person name="Futagami T."/>
            <person name="Mori K."/>
            <person name="Kadooka C."/>
            <person name="Tanaka T."/>
        </authorList>
    </citation>
    <scope>NUCLEOTIDE SEQUENCE</scope>
    <source>
        <strain evidence="3">MK2</strain>
    </source>
</reference>
<name>A0A7R7XYE7_9EURO</name>
<evidence type="ECO:0000313" key="3">
    <source>
        <dbReference type="EMBL" id="BCS30015.1"/>
    </source>
</evidence>
<evidence type="ECO:0000256" key="2">
    <source>
        <dbReference type="SAM" id="Phobius"/>
    </source>
</evidence>
<keyword evidence="4" id="KW-1185">Reference proteome</keyword>
<feature type="region of interest" description="Disordered" evidence="1">
    <location>
        <begin position="113"/>
        <end position="141"/>
    </location>
</feature>
<reference evidence="3" key="1">
    <citation type="submission" date="2021-01" db="EMBL/GenBank/DDBJ databases">
        <authorList>
            <consortium name="Aspergillus puulaauensis MK2 genome sequencing consortium"/>
            <person name="Kazuki M."/>
            <person name="Futagami T."/>
        </authorList>
    </citation>
    <scope>NUCLEOTIDE SEQUENCE</scope>
    <source>
        <strain evidence="3">MK2</strain>
    </source>
</reference>
<evidence type="ECO:0008006" key="5">
    <source>
        <dbReference type="Google" id="ProtNLM"/>
    </source>
</evidence>
<dbReference type="Proteomes" id="UP000654913">
    <property type="component" value="Chromosome 8"/>
</dbReference>
<organism evidence="3 4">
    <name type="scientific">Aspergillus puulaauensis</name>
    <dbReference type="NCBI Taxonomy" id="1220207"/>
    <lineage>
        <taxon>Eukaryota</taxon>
        <taxon>Fungi</taxon>
        <taxon>Dikarya</taxon>
        <taxon>Ascomycota</taxon>
        <taxon>Pezizomycotina</taxon>
        <taxon>Eurotiomycetes</taxon>
        <taxon>Eurotiomycetidae</taxon>
        <taxon>Eurotiales</taxon>
        <taxon>Aspergillaceae</taxon>
        <taxon>Aspergillus</taxon>
    </lineage>
</organism>
<proteinExistence type="predicted"/>
<evidence type="ECO:0000313" key="4">
    <source>
        <dbReference type="Proteomes" id="UP000654913"/>
    </source>
</evidence>
<keyword evidence="2" id="KW-1133">Transmembrane helix</keyword>
<dbReference type="GeneID" id="64980012"/>
<accession>A0A7R7XYE7</accession>